<dbReference type="InterPro" id="IPR011545">
    <property type="entry name" value="DEAD/DEAH_box_helicase_dom"/>
</dbReference>
<dbReference type="AlphaFoldDB" id="A0A259U183"/>
<dbReference type="EMBL" id="MQWB01000001">
    <property type="protein sequence ID" value="OZC03584.1"/>
    <property type="molecule type" value="Genomic_DNA"/>
</dbReference>
<keyword evidence="20" id="KW-1185">Reference proteome</keyword>
<dbReference type="InterPro" id="IPR036390">
    <property type="entry name" value="WH_DNA-bd_sf"/>
</dbReference>
<dbReference type="InterPro" id="IPR032284">
    <property type="entry name" value="RecQ_Zn-bd"/>
</dbReference>
<feature type="domain" description="Helicase C-terminal" evidence="18">
    <location>
        <begin position="232"/>
        <end position="381"/>
    </location>
</feature>
<dbReference type="FunCoup" id="A0A259U183">
    <property type="interactions" value="356"/>
</dbReference>
<dbReference type="SMART" id="SM00487">
    <property type="entry name" value="DEXDc"/>
    <property type="match status" value="1"/>
</dbReference>
<dbReference type="GO" id="GO:0009378">
    <property type="term" value="F:four-way junction helicase activity"/>
    <property type="evidence" value="ECO:0007669"/>
    <property type="project" value="TreeGrafter"/>
</dbReference>
<comment type="caution">
    <text evidence="19">The sequence shown here is derived from an EMBL/GenBank/DDBJ whole genome shotgun (WGS) entry which is preliminary data.</text>
</comment>
<sequence length="733" mass="79973">MNETAPHLPDVLLRTFGHVGLRPGQERALAPVLERRDSLVVMPTGAGKSLIYQLAAVMDRLAGRGTTVVVSPLIALMKDQVDGLQAKGIAAAAVHSAMTMEEQKAVLDLLARGGLDMIYVAPERLRQRGFLRALDACKVARLAVDEAHCVSQWGHDFRPDYRNIGPARDQMGNPPCVALTATATRDVQRDICANLELRDPEVVVTGFDRPNLLFEVVSTSGRAQKRRALLDVLDEYASDAEASGARGAGLVYASTRKDTEELSQYIRAEMGLACEAYHAGLPDRERAFVQDRFIGGELDLVVATNAFGMGVDRGDVRFVAHWSIPSTLEAYYQEAGRAGRDGKPSRAVLFYAPQDRGLREWFIEQQAPEQTDVNTTYRALARRADENGIARAEPDQIADASGVHPVLARVALSILERSGLAQRLDDEGATRVWRVQAWDRSRVQDELGGSDRHKQHKTDQLRVVVSYAEADRCRRRVLLTHFGDKAEPSVEGAECCDVCAVESRMQDAPDEIPEWDQIPMHSRIALGLLDAVTRLKWPVGRKTMTKILAGSKAKGMDKYEGHPYYGRLGMMSLDDVDALYKGLLLKGYLKTVSVEGSGGNQFQVLDVAPLGRQALAHREAIDVGRDGLADKLTRGARGSGGSASGARGGSDDIELDDDAGEVFQLLRAWRSDLAIEKGVPPYVVFNDKTLRAVALAMPESNDDLLAVKGIGPAKLEQYGEAVLAIVAGEEPPE</sequence>
<dbReference type="InterPro" id="IPR004589">
    <property type="entry name" value="DNA_helicase_ATP-dep_RecQ"/>
</dbReference>
<dbReference type="InterPro" id="IPR002121">
    <property type="entry name" value="HRDC_dom"/>
</dbReference>
<evidence type="ECO:0000256" key="12">
    <source>
        <dbReference type="ARBA" id="ARBA00034808"/>
    </source>
</evidence>
<evidence type="ECO:0000256" key="4">
    <source>
        <dbReference type="ARBA" id="ARBA00022723"/>
    </source>
</evidence>
<dbReference type="Pfam" id="PF09382">
    <property type="entry name" value="RQC"/>
    <property type="match status" value="1"/>
</dbReference>
<evidence type="ECO:0000313" key="19">
    <source>
        <dbReference type="EMBL" id="OZC03584.1"/>
    </source>
</evidence>
<dbReference type="InParanoid" id="A0A259U183"/>
<dbReference type="GO" id="GO:0043138">
    <property type="term" value="F:3'-5' DNA helicase activity"/>
    <property type="evidence" value="ECO:0007669"/>
    <property type="project" value="UniProtKB-EC"/>
</dbReference>
<dbReference type="PROSITE" id="PS50967">
    <property type="entry name" value="HRDC"/>
    <property type="match status" value="1"/>
</dbReference>
<dbReference type="GO" id="GO:0016787">
    <property type="term" value="F:hydrolase activity"/>
    <property type="evidence" value="ECO:0007669"/>
    <property type="project" value="UniProtKB-KW"/>
</dbReference>
<keyword evidence="10" id="KW-0413">Isomerase</keyword>
<protein>
    <recommendedName>
        <fullName evidence="13">ATP-dependent DNA helicase RecQ</fullName>
        <ecNumber evidence="12">5.6.2.4</ecNumber>
    </recommendedName>
    <alternativeName>
        <fullName evidence="14">DNA 3'-5' helicase RecQ</fullName>
    </alternativeName>
</protein>
<evidence type="ECO:0000256" key="5">
    <source>
        <dbReference type="ARBA" id="ARBA00022741"/>
    </source>
</evidence>
<dbReference type="CDD" id="cd17920">
    <property type="entry name" value="DEXHc_RecQ"/>
    <property type="match status" value="1"/>
</dbReference>
<dbReference type="GO" id="GO:0043590">
    <property type="term" value="C:bacterial nucleoid"/>
    <property type="evidence" value="ECO:0007669"/>
    <property type="project" value="TreeGrafter"/>
</dbReference>
<name>A0A259U183_9BACT</name>
<dbReference type="InterPro" id="IPR014001">
    <property type="entry name" value="Helicase_ATP-bd"/>
</dbReference>
<keyword evidence="6" id="KW-0378">Hydrolase</keyword>
<dbReference type="PANTHER" id="PTHR13710:SF105">
    <property type="entry name" value="ATP-DEPENDENT DNA HELICASE Q1"/>
    <property type="match status" value="1"/>
</dbReference>
<evidence type="ECO:0000256" key="6">
    <source>
        <dbReference type="ARBA" id="ARBA00022801"/>
    </source>
</evidence>
<dbReference type="GO" id="GO:0006260">
    <property type="term" value="P:DNA replication"/>
    <property type="evidence" value="ECO:0007669"/>
    <property type="project" value="InterPro"/>
</dbReference>
<dbReference type="SMART" id="SM00490">
    <property type="entry name" value="HELICc"/>
    <property type="match status" value="1"/>
</dbReference>
<dbReference type="PROSITE" id="PS51194">
    <property type="entry name" value="HELICASE_CTER"/>
    <property type="match status" value="1"/>
</dbReference>
<dbReference type="GO" id="GO:0003677">
    <property type="term" value="F:DNA binding"/>
    <property type="evidence" value="ECO:0007669"/>
    <property type="project" value="UniProtKB-KW"/>
</dbReference>
<dbReference type="Pfam" id="PF00570">
    <property type="entry name" value="HRDC"/>
    <property type="match status" value="1"/>
</dbReference>
<dbReference type="InterPro" id="IPR036388">
    <property type="entry name" value="WH-like_DNA-bd_sf"/>
</dbReference>
<proteinExistence type="inferred from homology"/>
<keyword evidence="4" id="KW-0479">Metal-binding</keyword>
<feature type="region of interest" description="Disordered" evidence="15">
    <location>
        <begin position="632"/>
        <end position="651"/>
    </location>
</feature>
<dbReference type="PROSITE" id="PS51192">
    <property type="entry name" value="HELICASE_ATP_BIND_1"/>
    <property type="match status" value="1"/>
</dbReference>
<dbReference type="InterPro" id="IPR044876">
    <property type="entry name" value="HRDC_dom_sf"/>
</dbReference>
<gene>
    <name evidence="19" type="ORF">BSZ36_11685</name>
</gene>
<dbReference type="FunFam" id="3.40.50.300:FF:001389">
    <property type="entry name" value="ATP-dependent DNA helicase RecQ"/>
    <property type="match status" value="1"/>
</dbReference>
<comment type="cofactor">
    <cofactor evidence="1">
        <name>Mg(2+)</name>
        <dbReference type="ChEBI" id="CHEBI:18420"/>
    </cofactor>
</comment>
<dbReference type="Gene3D" id="1.10.150.80">
    <property type="entry name" value="HRDC domain"/>
    <property type="match status" value="1"/>
</dbReference>
<dbReference type="GO" id="GO:0005737">
    <property type="term" value="C:cytoplasm"/>
    <property type="evidence" value="ECO:0007669"/>
    <property type="project" value="TreeGrafter"/>
</dbReference>
<dbReference type="Pfam" id="PF16124">
    <property type="entry name" value="RecQ_Zn_bind"/>
    <property type="match status" value="1"/>
</dbReference>
<comment type="cofactor">
    <cofactor evidence="2">
        <name>Zn(2+)</name>
        <dbReference type="ChEBI" id="CHEBI:29105"/>
    </cofactor>
</comment>
<evidence type="ECO:0000256" key="7">
    <source>
        <dbReference type="ARBA" id="ARBA00022806"/>
    </source>
</evidence>
<organism evidence="19 20">
    <name type="scientific">Rubricoccus marinus</name>
    <dbReference type="NCBI Taxonomy" id="716817"/>
    <lineage>
        <taxon>Bacteria</taxon>
        <taxon>Pseudomonadati</taxon>
        <taxon>Rhodothermota</taxon>
        <taxon>Rhodothermia</taxon>
        <taxon>Rhodothermales</taxon>
        <taxon>Rubricoccaceae</taxon>
        <taxon>Rubricoccus</taxon>
    </lineage>
</organism>
<comment type="similarity">
    <text evidence="3">Belongs to the helicase family. RecQ subfamily.</text>
</comment>
<dbReference type="InterPro" id="IPR027417">
    <property type="entry name" value="P-loop_NTPase"/>
</dbReference>
<dbReference type="SUPFAM" id="SSF47819">
    <property type="entry name" value="HRDC-like"/>
    <property type="match status" value="1"/>
</dbReference>
<feature type="domain" description="Helicase ATP-binding" evidence="17">
    <location>
        <begin position="29"/>
        <end position="201"/>
    </location>
</feature>
<dbReference type="OrthoDB" id="9763310at2"/>
<dbReference type="GO" id="GO:0006310">
    <property type="term" value="P:DNA recombination"/>
    <property type="evidence" value="ECO:0007669"/>
    <property type="project" value="InterPro"/>
</dbReference>
<evidence type="ECO:0000256" key="8">
    <source>
        <dbReference type="ARBA" id="ARBA00022840"/>
    </source>
</evidence>
<evidence type="ECO:0000313" key="20">
    <source>
        <dbReference type="Proteomes" id="UP000216446"/>
    </source>
</evidence>
<dbReference type="Gene3D" id="1.10.10.10">
    <property type="entry name" value="Winged helix-like DNA-binding domain superfamily/Winged helix DNA-binding domain"/>
    <property type="match status" value="1"/>
</dbReference>
<dbReference type="Gene3D" id="3.40.50.300">
    <property type="entry name" value="P-loop containing nucleotide triphosphate hydrolases"/>
    <property type="match status" value="2"/>
</dbReference>
<dbReference type="GO" id="GO:0030894">
    <property type="term" value="C:replisome"/>
    <property type="evidence" value="ECO:0007669"/>
    <property type="project" value="TreeGrafter"/>
</dbReference>
<evidence type="ECO:0000259" key="16">
    <source>
        <dbReference type="PROSITE" id="PS50967"/>
    </source>
</evidence>
<evidence type="ECO:0000256" key="9">
    <source>
        <dbReference type="ARBA" id="ARBA00023125"/>
    </source>
</evidence>
<dbReference type="GO" id="GO:0046872">
    <property type="term" value="F:metal ion binding"/>
    <property type="evidence" value="ECO:0007669"/>
    <property type="project" value="UniProtKB-KW"/>
</dbReference>
<keyword evidence="9" id="KW-0238">DNA-binding</keyword>
<keyword evidence="8" id="KW-0067">ATP-binding</keyword>
<dbReference type="SUPFAM" id="SSF52540">
    <property type="entry name" value="P-loop containing nucleoside triphosphate hydrolases"/>
    <property type="match status" value="1"/>
</dbReference>
<evidence type="ECO:0000256" key="11">
    <source>
        <dbReference type="ARBA" id="ARBA00034617"/>
    </source>
</evidence>
<evidence type="ECO:0000256" key="14">
    <source>
        <dbReference type="ARBA" id="ARBA00044550"/>
    </source>
</evidence>
<dbReference type="Pfam" id="PF00271">
    <property type="entry name" value="Helicase_C"/>
    <property type="match status" value="1"/>
</dbReference>
<dbReference type="InterPro" id="IPR001650">
    <property type="entry name" value="Helicase_C-like"/>
</dbReference>
<dbReference type="SMART" id="SM00341">
    <property type="entry name" value="HRDC"/>
    <property type="match status" value="1"/>
</dbReference>
<evidence type="ECO:0000256" key="13">
    <source>
        <dbReference type="ARBA" id="ARBA00044535"/>
    </source>
</evidence>
<evidence type="ECO:0000256" key="1">
    <source>
        <dbReference type="ARBA" id="ARBA00001946"/>
    </source>
</evidence>
<evidence type="ECO:0000256" key="2">
    <source>
        <dbReference type="ARBA" id="ARBA00001947"/>
    </source>
</evidence>
<feature type="domain" description="HRDC" evidence="16">
    <location>
        <begin position="656"/>
        <end position="733"/>
    </location>
</feature>
<keyword evidence="5" id="KW-0547">Nucleotide-binding</keyword>
<dbReference type="NCBIfam" id="TIGR00614">
    <property type="entry name" value="recQ_fam"/>
    <property type="match status" value="1"/>
</dbReference>
<dbReference type="Proteomes" id="UP000216446">
    <property type="component" value="Unassembled WGS sequence"/>
</dbReference>
<evidence type="ECO:0000256" key="10">
    <source>
        <dbReference type="ARBA" id="ARBA00023235"/>
    </source>
</evidence>
<evidence type="ECO:0000259" key="17">
    <source>
        <dbReference type="PROSITE" id="PS51192"/>
    </source>
</evidence>
<dbReference type="InterPro" id="IPR018982">
    <property type="entry name" value="RQC_domain"/>
</dbReference>
<dbReference type="EC" id="5.6.2.4" evidence="12"/>
<comment type="catalytic activity">
    <reaction evidence="11">
        <text>Couples ATP hydrolysis with the unwinding of duplex DNA by translocating in the 3'-5' direction.</text>
        <dbReference type="EC" id="5.6.2.4"/>
    </reaction>
</comment>
<reference evidence="19 20" key="1">
    <citation type="submission" date="2016-11" db="EMBL/GenBank/DDBJ databases">
        <title>Study of marine rhodopsin-containing bacteria.</title>
        <authorList>
            <person name="Yoshizawa S."/>
            <person name="Kumagai Y."/>
            <person name="Kogure K."/>
        </authorList>
    </citation>
    <scope>NUCLEOTIDE SEQUENCE [LARGE SCALE GENOMIC DNA]</scope>
    <source>
        <strain evidence="19 20">SG-29</strain>
    </source>
</reference>
<evidence type="ECO:0000259" key="18">
    <source>
        <dbReference type="PROSITE" id="PS51194"/>
    </source>
</evidence>
<evidence type="ECO:0000256" key="15">
    <source>
        <dbReference type="SAM" id="MobiDB-lite"/>
    </source>
</evidence>
<keyword evidence="7" id="KW-0347">Helicase</keyword>
<evidence type="ECO:0000256" key="3">
    <source>
        <dbReference type="ARBA" id="ARBA00005446"/>
    </source>
</evidence>
<dbReference type="Pfam" id="PF00270">
    <property type="entry name" value="DEAD"/>
    <property type="match status" value="1"/>
</dbReference>
<dbReference type="GO" id="GO:0005524">
    <property type="term" value="F:ATP binding"/>
    <property type="evidence" value="ECO:0007669"/>
    <property type="project" value="UniProtKB-KW"/>
</dbReference>
<dbReference type="RefSeq" id="WP_094549107.1">
    <property type="nucleotide sequence ID" value="NZ_MQWB01000001.1"/>
</dbReference>
<accession>A0A259U183</accession>
<dbReference type="PANTHER" id="PTHR13710">
    <property type="entry name" value="DNA HELICASE RECQ FAMILY MEMBER"/>
    <property type="match status" value="1"/>
</dbReference>
<dbReference type="SUPFAM" id="SSF46785">
    <property type="entry name" value="Winged helix' DNA-binding domain"/>
    <property type="match status" value="1"/>
</dbReference>
<feature type="compositionally biased region" description="Gly residues" evidence="15">
    <location>
        <begin position="637"/>
        <end position="648"/>
    </location>
</feature>
<dbReference type="GO" id="GO:0006281">
    <property type="term" value="P:DNA repair"/>
    <property type="evidence" value="ECO:0007669"/>
    <property type="project" value="InterPro"/>
</dbReference>
<dbReference type="InterPro" id="IPR010997">
    <property type="entry name" value="HRDC-like_sf"/>
</dbReference>